<evidence type="ECO:0000259" key="1">
    <source>
        <dbReference type="Pfam" id="PF05099"/>
    </source>
</evidence>
<feature type="domain" description="Co-chaperone DjlA N-terminal" evidence="1">
    <location>
        <begin position="6"/>
        <end position="120"/>
    </location>
</feature>
<accession>A0A9J7AXX4</accession>
<dbReference type="Pfam" id="PF05099">
    <property type="entry name" value="TerB"/>
    <property type="match status" value="1"/>
</dbReference>
<dbReference type="Proteomes" id="UP001060336">
    <property type="component" value="Chromosome"/>
</dbReference>
<dbReference type="RefSeq" id="WP_257771271.1">
    <property type="nucleotide sequence ID" value="NZ_CP102480.1"/>
</dbReference>
<dbReference type="SUPFAM" id="SSF158682">
    <property type="entry name" value="TerB-like"/>
    <property type="match status" value="1"/>
</dbReference>
<dbReference type="InterPro" id="IPR029024">
    <property type="entry name" value="TerB-like"/>
</dbReference>
<dbReference type="Gene3D" id="1.10.3680.10">
    <property type="entry name" value="TerB-like"/>
    <property type="match status" value="1"/>
</dbReference>
<name>A0A9J7AXX4_9PROT</name>
<protein>
    <submittedName>
        <fullName evidence="2">Tellurite resistance TerB family protein</fullName>
    </submittedName>
</protein>
<dbReference type="KEGG" id="naci:NUH88_08100"/>
<organism evidence="2 3">
    <name type="scientific">Nisaea acidiphila</name>
    <dbReference type="NCBI Taxonomy" id="1862145"/>
    <lineage>
        <taxon>Bacteria</taxon>
        <taxon>Pseudomonadati</taxon>
        <taxon>Pseudomonadota</taxon>
        <taxon>Alphaproteobacteria</taxon>
        <taxon>Rhodospirillales</taxon>
        <taxon>Thalassobaculaceae</taxon>
        <taxon>Nisaea</taxon>
    </lineage>
</organism>
<evidence type="ECO:0000313" key="3">
    <source>
        <dbReference type="Proteomes" id="UP001060336"/>
    </source>
</evidence>
<proteinExistence type="predicted"/>
<dbReference type="EMBL" id="CP102480">
    <property type="protein sequence ID" value="UUX51650.1"/>
    <property type="molecule type" value="Genomic_DNA"/>
</dbReference>
<dbReference type="CDD" id="cd07176">
    <property type="entry name" value="terB"/>
    <property type="match status" value="1"/>
</dbReference>
<keyword evidence="3" id="KW-1185">Reference proteome</keyword>
<gene>
    <name evidence="2" type="ORF">NUH88_08100</name>
</gene>
<dbReference type="AlphaFoldDB" id="A0A9J7AXX4"/>
<reference evidence="2" key="1">
    <citation type="submission" date="2022-08" db="EMBL/GenBank/DDBJ databases">
        <title>Nisaea acidiphila sp. nov., isolated from a marine algal debris and emended description of the genus Nisaea Urios et al. 2008.</title>
        <authorList>
            <person name="Kwon K."/>
        </authorList>
    </citation>
    <scope>NUCLEOTIDE SEQUENCE</scope>
    <source>
        <strain evidence="2">MEBiC11861</strain>
    </source>
</reference>
<dbReference type="InterPro" id="IPR007791">
    <property type="entry name" value="DjlA_N"/>
</dbReference>
<sequence>MITTHSALIYAMVLSAAADGSVDDEELETISEIINVLPIFQDFEIGNFGQIAGSAIDLLSEADGLDAAVDQIKRTLPENLGPTAYALACDVVAADGTATQEELRFLEILRHELNVDRLTAAAIERGSAARYARP</sequence>
<evidence type="ECO:0000313" key="2">
    <source>
        <dbReference type="EMBL" id="UUX51650.1"/>
    </source>
</evidence>